<sequence>MRLQPPAQPEGGRLPRQEAVELAALLEGRDELSRLTFALALEKWEKAELSVLLDDTLSVLRDKLLTGGGEVRRLMGLAEHVKTLRSACEFNLGQGHLAGWLAAGAAAQ</sequence>
<organism evidence="1">
    <name type="scientific">bioreactor metagenome</name>
    <dbReference type="NCBI Taxonomy" id="1076179"/>
    <lineage>
        <taxon>unclassified sequences</taxon>
        <taxon>metagenomes</taxon>
        <taxon>ecological metagenomes</taxon>
    </lineage>
</organism>
<dbReference type="EMBL" id="VSSQ01076293">
    <property type="protein sequence ID" value="MPN26694.1"/>
    <property type="molecule type" value="Genomic_DNA"/>
</dbReference>
<gene>
    <name evidence="1" type="ORF">SDC9_174119</name>
</gene>
<accession>A0A645GRT4</accession>
<name>A0A645GRT4_9ZZZZ</name>
<protein>
    <submittedName>
        <fullName evidence="1">Uncharacterized protein</fullName>
    </submittedName>
</protein>
<proteinExistence type="predicted"/>
<dbReference type="AlphaFoldDB" id="A0A645GRT4"/>
<reference evidence="1" key="1">
    <citation type="submission" date="2019-08" db="EMBL/GenBank/DDBJ databases">
        <authorList>
            <person name="Kucharzyk K."/>
            <person name="Murdoch R.W."/>
            <person name="Higgins S."/>
            <person name="Loffler F."/>
        </authorList>
    </citation>
    <scope>NUCLEOTIDE SEQUENCE</scope>
</reference>
<evidence type="ECO:0000313" key="1">
    <source>
        <dbReference type="EMBL" id="MPN26694.1"/>
    </source>
</evidence>
<comment type="caution">
    <text evidence="1">The sequence shown here is derived from an EMBL/GenBank/DDBJ whole genome shotgun (WGS) entry which is preliminary data.</text>
</comment>